<dbReference type="Gene3D" id="3.30.70.1440">
    <property type="entry name" value="Multidrug efflux transporter AcrB pore domain"/>
    <property type="match status" value="1"/>
</dbReference>
<feature type="transmembrane region" description="Helical" evidence="9">
    <location>
        <begin position="12"/>
        <end position="32"/>
    </location>
</feature>
<feature type="transmembrane region" description="Helical" evidence="9">
    <location>
        <begin position="983"/>
        <end position="1008"/>
    </location>
</feature>
<dbReference type="GO" id="GO:0042910">
    <property type="term" value="F:xenobiotic transmembrane transporter activity"/>
    <property type="evidence" value="ECO:0007669"/>
    <property type="project" value="TreeGrafter"/>
</dbReference>
<evidence type="ECO:0000256" key="3">
    <source>
        <dbReference type="ARBA" id="ARBA00022475"/>
    </source>
</evidence>
<keyword evidence="2" id="KW-0813">Transport</keyword>
<dbReference type="FunFam" id="3.30.70.1430:FF:000001">
    <property type="entry name" value="Efflux pump membrane transporter"/>
    <property type="match status" value="1"/>
</dbReference>
<dbReference type="AlphaFoldDB" id="A0A367QRF7"/>
<dbReference type="Gene3D" id="3.30.70.1430">
    <property type="entry name" value="Multidrug efflux transporter AcrB pore domain"/>
    <property type="match status" value="2"/>
</dbReference>
<feature type="compositionally biased region" description="Basic and acidic residues" evidence="8">
    <location>
        <begin position="514"/>
        <end position="526"/>
    </location>
</feature>
<dbReference type="SUPFAM" id="SSF82714">
    <property type="entry name" value="Multidrug efflux transporter AcrB TolC docking domain, DN and DC subdomains"/>
    <property type="match status" value="2"/>
</dbReference>
<dbReference type="Proteomes" id="UP000252107">
    <property type="component" value="Unassembled WGS sequence"/>
</dbReference>
<reference evidence="10" key="1">
    <citation type="submission" date="2016-04" db="EMBL/GenBank/DDBJ databases">
        <authorList>
            <person name="Tabuchi Yagui T.R."/>
        </authorList>
    </citation>
    <scope>NUCLEOTIDE SEQUENCE [LARGE SCALE GENOMIC DNA]</scope>
    <source>
        <strain evidence="10">NIES-26</strain>
    </source>
</reference>
<keyword evidence="5 9" id="KW-0812">Transmembrane</keyword>
<dbReference type="PANTHER" id="PTHR32063">
    <property type="match status" value="1"/>
</dbReference>
<keyword evidence="4" id="KW-0997">Cell inner membrane</keyword>
<evidence type="ECO:0000256" key="6">
    <source>
        <dbReference type="ARBA" id="ARBA00022989"/>
    </source>
</evidence>
<dbReference type="SUPFAM" id="SSF82693">
    <property type="entry name" value="Multidrug efflux transporter AcrB pore domain, PN1, PN2, PC1 and PC2 subdomains"/>
    <property type="match status" value="4"/>
</dbReference>
<dbReference type="InterPro" id="IPR027463">
    <property type="entry name" value="AcrB_DN_DC_subdom"/>
</dbReference>
<keyword evidence="6 9" id="KW-1133">Transmembrane helix</keyword>
<dbReference type="InterPro" id="IPR001036">
    <property type="entry name" value="Acrflvin-R"/>
</dbReference>
<comment type="caution">
    <text evidence="10">The sequence shown here is derived from an EMBL/GenBank/DDBJ whole genome shotgun (WGS) entry which is preliminary data.</text>
</comment>
<evidence type="ECO:0000256" key="4">
    <source>
        <dbReference type="ARBA" id="ARBA00022519"/>
    </source>
</evidence>
<proteinExistence type="predicted"/>
<comment type="subcellular location">
    <subcellularLocation>
        <location evidence="1">Cell membrane</location>
        <topology evidence="1">Multi-pass membrane protein</topology>
    </subcellularLocation>
</comment>
<feature type="transmembrane region" description="Helical" evidence="9">
    <location>
        <begin position="605"/>
        <end position="623"/>
    </location>
</feature>
<feature type="transmembrane region" description="Helical" evidence="9">
    <location>
        <begin position="931"/>
        <end position="950"/>
    </location>
</feature>
<dbReference type="EMBL" id="LXQD01000307">
    <property type="protein sequence ID" value="RCJ26786.1"/>
    <property type="molecule type" value="Genomic_DNA"/>
</dbReference>
<feature type="transmembrane region" description="Helical" evidence="9">
    <location>
        <begin position="1029"/>
        <end position="1054"/>
    </location>
</feature>
<dbReference type="Pfam" id="PF00873">
    <property type="entry name" value="ACR_tran"/>
    <property type="match status" value="2"/>
</dbReference>
<keyword evidence="11" id="KW-1185">Reference proteome</keyword>
<evidence type="ECO:0000256" key="7">
    <source>
        <dbReference type="ARBA" id="ARBA00023136"/>
    </source>
</evidence>
<organism evidence="10 11">
    <name type="scientific">Nostoc minutum NIES-26</name>
    <dbReference type="NCBI Taxonomy" id="1844469"/>
    <lineage>
        <taxon>Bacteria</taxon>
        <taxon>Bacillati</taxon>
        <taxon>Cyanobacteriota</taxon>
        <taxon>Cyanophyceae</taxon>
        <taxon>Nostocales</taxon>
        <taxon>Nostocaceae</taxon>
        <taxon>Nostoc</taxon>
    </lineage>
</organism>
<accession>A0A367QRF7</accession>
<dbReference type="PANTHER" id="PTHR32063:SF21">
    <property type="entry name" value="MULTIDRUG RESISTANCE PROTEIN MDTB"/>
    <property type="match status" value="1"/>
</dbReference>
<dbReference type="Gene3D" id="3.30.70.1320">
    <property type="entry name" value="Multidrug efflux transporter AcrB pore domain like"/>
    <property type="match status" value="1"/>
</dbReference>
<dbReference type="FunFam" id="1.20.1640.10:FF:000001">
    <property type="entry name" value="Efflux pump membrane transporter"/>
    <property type="match status" value="1"/>
</dbReference>
<evidence type="ECO:0000256" key="9">
    <source>
        <dbReference type="SAM" id="Phobius"/>
    </source>
</evidence>
<keyword evidence="7 9" id="KW-0472">Membrane</keyword>
<dbReference type="SUPFAM" id="SSF82866">
    <property type="entry name" value="Multidrug efflux transporter AcrB transmembrane domain"/>
    <property type="match status" value="2"/>
</dbReference>
<evidence type="ECO:0000313" key="11">
    <source>
        <dbReference type="Proteomes" id="UP000252107"/>
    </source>
</evidence>
<feature type="transmembrane region" description="Helical" evidence="9">
    <location>
        <begin position="355"/>
        <end position="374"/>
    </location>
</feature>
<feature type="transmembrane region" description="Helical" evidence="9">
    <location>
        <begin position="452"/>
        <end position="472"/>
    </location>
</feature>
<evidence type="ECO:0000256" key="1">
    <source>
        <dbReference type="ARBA" id="ARBA00004651"/>
    </source>
</evidence>
<feature type="transmembrane region" description="Helical" evidence="9">
    <location>
        <begin position="484"/>
        <end position="507"/>
    </location>
</feature>
<dbReference type="Gene3D" id="3.30.2090.10">
    <property type="entry name" value="Multidrug efflux transporter AcrB TolC docking domain, DN and DC subdomains"/>
    <property type="match status" value="2"/>
</dbReference>
<dbReference type="GO" id="GO:0005886">
    <property type="term" value="C:plasma membrane"/>
    <property type="evidence" value="ECO:0007669"/>
    <property type="project" value="UniProtKB-SubCell"/>
</dbReference>
<dbReference type="PRINTS" id="PR00702">
    <property type="entry name" value="ACRIFLAVINRP"/>
</dbReference>
<keyword evidence="3" id="KW-1003">Cell membrane</keyword>
<evidence type="ECO:0000256" key="2">
    <source>
        <dbReference type="ARBA" id="ARBA00022448"/>
    </source>
</evidence>
<evidence type="ECO:0000313" key="10">
    <source>
        <dbReference type="EMBL" id="RCJ26786.1"/>
    </source>
</evidence>
<feature type="region of interest" description="Disordered" evidence="8">
    <location>
        <begin position="513"/>
        <end position="569"/>
    </location>
</feature>
<sequence length="1109" mass="119872">MNISELFIRRPIMTTLVMVGILIFGLMSYQLLPVSDLPNVDYPTLQVSASLPGASPETMASSVATPLEQQFSSIAGVSSMNSTSSLGSSQITLQFELNRDIDGAAQDVQAAISKAARQLPTNMPSPPSYRKVNPADQPVLYLSLNSSILPLSTVDKYAETLLAQRLSMVDGVAQVQVYGAQKYAVRIQLDPESLSAKGIGVDEVATAIANGNVNLPTGTLYGKEQNYTIQANGQLNDAASYRSLTVAYQNGAPVQLGELGQVLDSVENDKVASWYFGTGGEKSGGAGEKSQSKIQNSGVRAIVLAIQRQPGTNTVEVVDAIKKLLPTFRKQIPAAVNIDILYDRSQSIRESVDDVQFTLLLTIALVVLVIFLFLRNLSATVIPSLAVPLSIVATFGVMVLLGFSLDNLSLMALTLSVGFVVDDAVVMLENIVRHMEMGESRMEAALNGSREIGFTILSMTISLVAVFIPILFMEGILGRLFREFAITISVAILVSGVISLSLTPMLCSRFLRPPHHEQGSEAEGRGAEGQGSSGAEEQGSRGAEGQGSMGDEREISNSQSPVPKAKSKTQNFKTRLYNISEDFFNLLLRGYDRTLRVSLKYHRTTMVISGAILLGTVYLFIVVPKGFVPNADVGQITATTQASEDISFDEMVKHQQAVAAIAYSDPNVDSINSSVGAGGPNASANAGRILIELKPRHERHLSADEVVQELRPKLSRVPGIKVFLQNPPAINVGGQQTKAQYQFALQSPNVQELYQYAPLLDEKLRTLSDLQDVNSDLQIKNPQVRVDINRDQASALGLTVNQIETALSNAYGTRQVSTIYAPDSQYQVIMGVEPKYQQNPNALDLLSVRTPNGQLVPLNAVATLNKDVGPLTINHKGQLASVTFSFNLKPGVSLGNVTDKIEQLARQTLPATISTAFQGSAQAFQSSIQSLGLLLLVAILVIYIVLGILYENFIHPLTILSSLPSAGFGALLTLLIFGVDLNIYAFVGIILLVGIVKKNGIMMVDFAIEARQNGKTPYDAIYEACLVRFRPIMMTTMAALMGTLPIALGLGAGADTRRPLGLAVVGGLLFSQFLTLYLTPVFYTYMESWQTKLKKHNWRKQPKQKSHAL</sequence>
<gene>
    <name evidence="10" type="ORF">A6770_26145</name>
</gene>
<name>A0A367QRF7_9NOSO</name>
<dbReference type="Gene3D" id="1.20.1640.10">
    <property type="entry name" value="Multidrug efflux transporter AcrB transmembrane domain"/>
    <property type="match status" value="2"/>
</dbReference>
<feature type="transmembrane region" description="Helical" evidence="9">
    <location>
        <begin position="1060"/>
        <end position="1085"/>
    </location>
</feature>
<evidence type="ECO:0000256" key="8">
    <source>
        <dbReference type="SAM" id="MobiDB-lite"/>
    </source>
</evidence>
<feature type="transmembrane region" description="Helical" evidence="9">
    <location>
        <begin position="386"/>
        <end position="405"/>
    </location>
</feature>
<evidence type="ECO:0000256" key="5">
    <source>
        <dbReference type="ARBA" id="ARBA00022692"/>
    </source>
</evidence>
<protein>
    <submittedName>
        <fullName evidence="10">Acriflavine resistance protein B</fullName>
    </submittedName>
</protein>